<keyword evidence="3" id="KW-1185">Reference proteome</keyword>
<reference evidence="2" key="1">
    <citation type="journal article" date="2014" name="Int. J. Syst. Evol. Microbiol.">
        <title>Complete genome sequence of Corynebacterium casei LMG S-19264T (=DSM 44701T), isolated from a smear-ripened cheese.</title>
        <authorList>
            <consortium name="US DOE Joint Genome Institute (JGI-PGF)"/>
            <person name="Walter F."/>
            <person name="Albersmeier A."/>
            <person name="Kalinowski J."/>
            <person name="Ruckert C."/>
        </authorList>
    </citation>
    <scope>NUCLEOTIDE SEQUENCE</scope>
    <source>
        <strain evidence="2">CGMCC 4.7312</strain>
    </source>
</reference>
<name>A0A917TV97_9ACTN</name>
<protein>
    <submittedName>
        <fullName evidence="2">Uncharacterized protein</fullName>
    </submittedName>
</protein>
<dbReference type="EMBL" id="BMNB01000010">
    <property type="protein sequence ID" value="GGM39240.1"/>
    <property type="molecule type" value="Genomic_DNA"/>
</dbReference>
<dbReference type="Proteomes" id="UP000608890">
    <property type="component" value="Unassembled WGS sequence"/>
</dbReference>
<feature type="region of interest" description="Disordered" evidence="1">
    <location>
        <begin position="1"/>
        <end position="51"/>
    </location>
</feature>
<organism evidence="2 3">
    <name type="scientific">Micromonospora sonchi</name>
    <dbReference type="NCBI Taxonomy" id="1763543"/>
    <lineage>
        <taxon>Bacteria</taxon>
        <taxon>Bacillati</taxon>
        <taxon>Actinomycetota</taxon>
        <taxon>Actinomycetes</taxon>
        <taxon>Micromonosporales</taxon>
        <taxon>Micromonosporaceae</taxon>
        <taxon>Micromonospora</taxon>
    </lineage>
</organism>
<proteinExistence type="predicted"/>
<feature type="compositionally biased region" description="Polar residues" evidence="1">
    <location>
        <begin position="29"/>
        <end position="46"/>
    </location>
</feature>
<evidence type="ECO:0000256" key="1">
    <source>
        <dbReference type="SAM" id="MobiDB-lite"/>
    </source>
</evidence>
<evidence type="ECO:0000313" key="2">
    <source>
        <dbReference type="EMBL" id="GGM39240.1"/>
    </source>
</evidence>
<accession>A0A917TV97</accession>
<dbReference type="AlphaFoldDB" id="A0A917TV97"/>
<comment type="caution">
    <text evidence="2">The sequence shown here is derived from an EMBL/GenBank/DDBJ whole genome shotgun (WGS) entry which is preliminary data.</text>
</comment>
<reference evidence="2" key="2">
    <citation type="submission" date="2020-09" db="EMBL/GenBank/DDBJ databases">
        <authorList>
            <person name="Sun Q."/>
            <person name="Zhou Y."/>
        </authorList>
    </citation>
    <scope>NUCLEOTIDE SEQUENCE</scope>
    <source>
        <strain evidence="2">CGMCC 4.7312</strain>
    </source>
</reference>
<evidence type="ECO:0000313" key="3">
    <source>
        <dbReference type="Proteomes" id="UP000608890"/>
    </source>
</evidence>
<sequence length="69" mass="6894">MGGPTVAGGDAPAIPATGDDGIGDAAKPLQTTGRPVTDANAMNSGSRPEKVGQIPAEMNYCNKAAHPLY</sequence>
<gene>
    <name evidence="2" type="ORF">GCM10011608_24930</name>
</gene>